<sequence length="82" mass="9480">MATVQAIISKIDHNSIQIMRLSQIVIPTPKVVEPEPEDGKIIKAYKEEMARQQLTELELNRTRIRMIDENGQIKKVPLFSEH</sequence>
<dbReference type="RefSeq" id="WP_245798194.1">
    <property type="nucleotide sequence ID" value="NZ_JAUFQC010000027.1"/>
</dbReference>
<reference evidence="2" key="1">
    <citation type="journal article" date="2019" name="Int. J. Syst. Evol. Microbiol.">
        <title>The Global Catalogue of Microorganisms (GCM) 10K type strain sequencing project: providing services to taxonomists for standard genome sequencing and annotation.</title>
        <authorList>
            <consortium name="The Broad Institute Genomics Platform"/>
            <consortium name="The Broad Institute Genome Sequencing Center for Infectious Disease"/>
            <person name="Wu L."/>
            <person name="Ma J."/>
        </authorList>
    </citation>
    <scope>NUCLEOTIDE SEQUENCE [LARGE SCALE GENOMIC DNA]</scope>
    <source>
        <strain evidence="2">CECT 7398</strain>
    </source>
</reference>
<proteinExistence type="predicted"/>
<comment type="caution">
    <text evidence="1">The sequence shown here is derived from an EMBL/GenBank/DDBJ whole genome shotgun (WGS) entry which is preliminary data.</text>
</comment>
<evidence type="ECO:0000313" key="2">
    <source>
        <dbReference type="Proteomes" id="UP001238540"/>
    </source>
</evidence>
<name>A0ABT8BZR3_9VIBR</name>
<gene>
    <name evidence="1" type="ORF">QWZ16_18400</name>
</gene>
<dbReference type="Proteomes" id="UP001238540">
    <property type="component" value="Unassembled WGS sequence"/>
</dbReference>
<keyword evidence="2" id="KW-1185">Reference proteome</keyword>
<protein>
    <submittedName>
        <fullName evidence="1">Uncharacterized protein</fullName>
    </submittedName>
</protein>
<accession>A0ABT8BZR3</accession>
<organism evidence="1 2">
    <name type="scientific">Vibrio ostreicida</name>
    <dbReference type="NCBI Taxonomy" id="526588"/>
    <lineage>
        <taxon>Bacteria</taxon>
        <taxon>Pseudomonadati</taxon>
        <taxon>Pseudomonadota</taxon>
        <taxon>Gammaproteobacteria</taxon>
        <taxon>Vibrionales</taxon>
        <taxon>Vibrionaceae</taxon>
        <taxon>Vibrio</taxon>
    </lineage>
</organism>
<dbReference type="EMBL" id="JAUFQC010000027">
    <property type="protein sequence ID" value="MDN3611573.1"/>
    <property type="molecule type" value="Genomic_DNA"/>
</dbReference>
<evidence type="ECO:0000313" key="1">
    <source>
        <dbReference type="EMBL" id="MDN3611573.1"/>
    </source>
</evidence>